<dbReference type="Proteomes" id="UP000789595">
    <property type="component" value="Unassembled WGS sequence"/>
</dbReference>
<feature type="chain" id="PRO_5035187061" evidence="2">
    <location>
        <begin position="34"/>
        <end position="207"/>
    </location>
</feature>
<feature type="non-terminal residue" evidence="3">
    <location>
        <position position="1"/>
    </location>
</feature>
<reference evidence="3" key="1">
    <citation type="submission" date="2021-11" db="EMBL/GenBank/DDBJ databases">
        <authorList>
            <consortium name="Genoscope - CEA"/>
            <person name="William W."/>
        </authorList>
    </citation>
    <scope>NUCLEOTIDE SEQUENCE</scope>
</reference>
<sequence>QTTNPYEGQGHLSRRRHLLPLFNLLLLDGLVLLLEDVAPRRELLEGLGAEHGADHPAKPFPRSAHIPIEPRDDLGRVGPRPDLGKVRVRQRVAVLQRVAAHVREFHFFFVDVRRIVDRDGPAQHPPLHGAPVLAGGAVDLVDRPRVPDDQIAGLRSEGREVVIFGQIALVDVHKHGIFRHALVVLRLLEVDGRAVVLGRVVHRDPPP</sequence>
<evidence type="ECO:0000256" key="1">
    <source>
        <dbReference type="SAM" id="MobiDB-lite"/>
    </source>
</evidence>
<comment type="caution">
    <text evidence="3">The sequence shown here is derived from an EMBL/GenBank/DDBJ whole genome shotgun (WGS) entry which is preliminary data.</text>
</comment>
<evidence type="ECO:0000313" key="4">
    <source>
        <dbReference type="Proteomes" id="UP000789595"/>
    </source>
</evidence>
<keyword evidence="2" id="KW-0732">Signal</keyword>
<keyword evidence="4" id="KW-1185">Reference proteome</keyword>
<protein>
    <submittedName>
        <fullName evidence="3">Uncharacterized protein</fullName>
    </submittedName>
</protein>
<evidence type="ECO:0000313" key="3">
    <source>
        <dbReference type="EMBL" id="CAH0370001.1"/>
    </source>
</evidence>
<feature type="region of interest" description="Disordered" evidence="1">
    <location>
        <begin position="49"/>
        <end position="79"/>
    </location>
</feature>
<evidence type="ECO:0000256" key="2">
    <source>
        <dbReference type="SAM" id="SignalP"/>
    </source>
</evidence>
<proteinExistence type="predicted"/>
<gene>
    <name evidence="3" type="ORF">PECAL_2P31480</name>
</gene>
<dbReference type="EMBL" id="CAKKNE010000002">
    <property type="protein sequence ID" value="CAH0370001.1"/>
    <property type="molecule type" value="Genomic_DNA"/>
</dbReference>
<organism evidence="3 4">
    <name type="scientific">Pelagomonas calceolata</name>
    <dbReference type="NCBI Taxonomy" id="35677"/>
    <lineage>
        <taxon>Eukaryota</taxon>
        <taxon>Sar</taxon>
        <taxon>Stramenopiles</taxon>
        <taxon>Ochrophyta</taxon>
        <taxon>Pelagophyceae</taxon>
        <taxon>Pelagomonadales</taxon>
        <taxon>Pelagomonadaceae</taxon>
        <taxon>Pelagomonas</taxon>
    </lineage>
</organism>
<feature type="signal peptide" evidence="2">
    <location>
        <begin position="1"/>
        <end position="33"/>
    </location>
</feature>
<accession>A0A8J2X123</accession>
<name>A0A8J2X123_9STRA</name>
<dbReference type="AlphaFoldDB" id="A0A8J2X123"/>